<evidence type="ECO:0000256" key="5">
    <source>
        <dbReference type="HAMAP-Rule" id="MF_00376"/>
    </source>
</evidence>
<keyword evidence="4 5" id="KW-0173">Coenzyme A biosynthesis</keyword>
<comment type="catalytic activity">
    <reaction evidence="5">
        <text>3'-dephospho-CoA + ATP = ADP + CoA + H(+)</text>
        <dbReference type="Rhea" id="RHEA:18245"/>
        <dbReference type="ChEBI" id="CHEBI:15378"/>
        <dbReference type="ChEBI" id="CHEBI:30616"/>
        <dbReference type="ChEBI" id="CHEBI:57287"/>
        <dbReference type="ChEBI" id="CHEBI:57328"/>
        <dbReference type="ChEBI" id="CHEBI:456216"/>
        <dbReference type="EC" id="2.7.1.24"/>
    </reaction>
</comment>
<accession>A0AAU6PHL7</accession>
<dbReference type="PROSITE" id="PS51219">
    <property type="entry name" value="DPCK"/>
    <property type="match status" value="1"/>
</dbReference>
<dbReference type="EC" id="2.7.1.24" evidence="5 6"/>
<protein>
    <recommendedName>
        <fullName evidence="5 6">Dephospho-CoA kinase</fullName>
        <ecNumber evidence="5 6">2.7.1.24</ecNumber>
    </recommendedName>
    <alternativeName>
        <fullName evidence="5">Dephosphocoenzyme A kinase</fullName>
    </alternativeName>
</protein>
<gene>
    <name evidence="5 7" type="primary">coaE</name>
    <name evidence="7" type="ORF">Ctma_1217</name>
</gene>
<comment type="subcellular location">
    <subcellularLocation>
        <location evidence="5">Cytoplasm</location>
    </subcellularLocation>
</comment>
<comment type="function">
    <text evidence="5">Catalyzes the phosphorylation of the 3'-hydroxyl group of dephosphocoenzyme A to form coenzyme A.</text>
</comment>
<reference evidence="7" key="1">
    <citation type="submission" date="2023-10" db="EMBL/GenBank/DDBJ databases">
        <title>The first scallop-associated chemosynthetic bacterial symbiont.</title>
        <authorList>
            <person name="Lin Y.-T."/>
            <person name="Sun J."/>
            <person name="Ip J.C.-H."/>
            <person name="He X."/>
            <person name="Gao Z.-M."/>
            <person name="Perez M."/>
            <person name="Xu T."/>
            <person name="Qian P.-Y."/>
            <person name="Qiu J.-W."/>
        </authorList>
    </citation>
    <scope>NUCLEOTIDE SEQUENCE</scope>
    <source>
        <strain evidence="7">Gill1</strain>
    </source>
</reference>
<comment type="similarity">
    <text evidence="1 5">Belongs to the CoaE family.</text>
</comment>
<organism evidence="7">
    <name type="scientific">Catillopecten margaritatus gill symbiont</name>
    <dbReference type="NCBI Taxonomy" id="3083288"/>
    <lineage>
        <taxon>Bacteria</taxon>
        <taxon>Pseudomonadati</taxon>
        <taxon>Pseudomonadota</taxon>
        <taxon>Gammaproteobacteria</taxon>
        <taxon>sulfur-oxidizing symbionts</taxon>
    </lineage>
</organism>
<dbReference type="HAMAP" id="MF_00376">
    <property type="entry name" value="Dephospho_CoA_kinase"/>
    <property type="match status" value="1"/>
</dbReference>
<evidence type="ECO:0000256" key="1">
    <source>
        <dbReference type="ARBA" id="ARBA00009018"/>
    </source>
</evidence>
<dbReference type="SUPFAM" id="SSF52540">
    <property type="entry name" value="P-loop containing nucleoside triphosphate hydrolases"/>
    <property type="match status" value="1"/>
</dbReference>
<keyword evidence="3 5" id="KW-0067">ATP-binding</keyword>
<feature type="binding site" evidence="5">
    <location>
        <begin position="13"/>
        <end position="18"/>
    </location>
    <ligand>
        <name>ATP</name>
        <dbReference type="ChEBI" id="CHEBI:30616"/>
    </ligand>
</feature>
<keyword evidence="5 7" id="KW-0418">Kinase</keyword>
<proteinExistence type="inferred from homology"/>
<evidence type="ECO:0000256" key="4">
    <source>
        <dbReference type="ARBA" id="ARBA00022993"/>
    </source>
</evidence>
<keyword evidence="5 7" id="KW-0808">Transferase</keyword>
<comment type="pathway">
    <text evidence="5">Cofactor biosynthesis; coenzyme A biosynthesis; CoA from (R)-pantothenate: step 5/5.</text>
</comment>
<evidence type="ECO:0000313" key="7">
    <source>
        <dbReference type="EMBL" id="WXU00494.1"/>
    </source>
</evidence>
<sequence>MELLKIALTGGIACGKSQLADFLATLGAEIIRLDDVSKQVTTPNSEGLKALVNEFGEGLLERDGCLNREALRVLLLESETNKTLIEGILHPKILEKMRELQGKSKKEVVIVEIPLLFEKKLEYLFDKAIIVTCNNENQLNRLKYRANVDEKLAKKMISVQMSQKDRLKAGRKMQSEIIENNGSIADLRQQAEKVYTTLGRPQKSQCDLYLSRGH</sequence>
<evidence type="ECO:0000256" key="3">
    <source>
        <dbReference type="ARBA" id="ARBA00022840"/>
    </source>
</evidence>
<dbReference type="Pfam" id="PF01121">
    <property type="entry name" value="CoaE"/>
    <property type="match status" value="1"/>
</dbReference>
<dbReference type="PANTHER" id="PTHR10695">
    <property type="entry name" value="DEPHOSPHO-COA KINASE-RELATED"/>
    <property type="match status" value="1"/>
</dbReference>
<keyword evidence="5" id="KW-0963">Cytoplasm</keyword>
<name>A0AAU6PHL7_9GAMM</name>
<dbReference type="GO" id="GO:0005524">
    <property type="term" value="F:ATP binding"/>
    <property type="evidence" value="ECO:0007669"/>
    <property type="project" value="UniProtKB-UniRule"/>
</dbReference>
<dbReference type="NCBIfam" id="TIGR00152">
    <property type="entry name" value="dephospho-CoA kinase"/>
    <property type="match status" value="1"/>
</dbReference>
<keyword evidence="2 5" id="KW-0547">Nucleotide-binding</keyword>
<dbReference type="PANTHER" id="PTHR10695:SF46">
    <property type="entry name" value="BIFUNCTIONAL COENZYME A SYNTHASE-RELATED"/>
    <property type="match status" value="1"/>
</dbReference>
<dbReference type="InterPro" id="IPR001977">
    <property type="entry name" value="Depp_CoAkinase"/>
</dbReference>
<dbReference type="EMBL" id="CP138327">
    <property type="protein sequence ID" value="WXU00494.1"/>
    <property type="molecule type" value="Genomic_DNA"/>
</dbReference>
<dbReference type="GO" id="GO:0015937">
    <property type="term" value="P:coenzyme A biosynthetic process"/>
    <property type="evidence" value="ECO:0007669"/>
    <property type="project" value="UniProtKB-UniRule"/>
</dbReference>
<dbReference type="AlphaFoldDB" id="A0AAU6PHL7"/>
<dbReference type="CDD" id="cd02022">
    <property type="entry name" value="DPCK"/>
    <property type="match status" value="1"/>
</dbReference>
<dbReference type="Gene3D" id="3.40.50.300">
    <property type="entry name" value="P-loop containing nucleotide triphosphate hydrolases"/>
    <property type="match status" value="1"/>
</dbReference>
<dbReference type="InterPro" id="IPR027417">
    <property type="entry name" value="P-loop_NTPase"/>
</dbReference>
<evidence type="ECO:0000256" key="2">
    <source>
        <dbReference type="ARBA" id="ARBA00022741"/>
    </source>
</evidence>
<dbReference type="GO" id="GO:0005737">
    <property type="term" value="C:cytoplasm"/>
    <property type="evidence" value="ECO:0007669"/>
    <property type="project" value="UniProtKB-SubCell"/>
</dbReference>
<dbReference type="GO" id="GO:0004140">
    <property type="term" value="F:dephospho-CoA kinase activity"/>
    <property type="evidence" value="ECO:0007669"/>
    <property type="project" value="UniProtKB-UniRule"/>
</dbReference>
<evidence type="ECO:0000256" key="6">
    <source>
        <dbReference type="NCBIfam" id="TIGR00152"/>
    </source>
</evidence>